<dbReference type="Pfam" id="PF00389">
    <property type="entry name" value="2-Hacid_dh"/>
    <property type="match status" value="1"/>
</dbReference>
<dbReference type="Proteomes" id="UP000616114">
    <property type="component" value="Unassembled WGS sequence"/>
</dbReference>
<dbReference type="CDD" id="cd12172">
    <property type="entry name" value="PGDH_like_2"/>
    <property type="match status" value="1"/>
</dbReference>
<keyword evidence="3" id="KW-0520">NAD</keyword>
<evidence type="ECO:0000256" key="3">
    <source>
        <dbReference type="ARBA" id="ARBA00023027"/>
    </source>
</evidence>
<organism evidence="7 8">
    <name type="scientific">Sediminivirga luteola</name>
    <dbReference type="NCBI Taxonomy" id="1774748"/>
    <lineage>
        <taxon>Bacteria</taxon>
        <taxon>Bacillati</taxon>
        <taxon>Actinomycetota</taxon>
        <taxon>Actinomycetes</taxon>
        <taxon>Micrococcales</taxon>
        <taxon>Brevibacteriaceae</taxon>
        <taxon>Sediminivirga</taxon>
    </lineage>
</organism>
<protein>
    <submittedName>
        <fullName evidence="7">Oxidoreductase</fullName>
    </submittedName>
</protein>
<dbReference type="Pfam" id="PF02826">
    <property type="entry name" value="2-Hacid_dh_C"/>
    <property type="match status" value="1"/>
</dbReference>
<dbReference type="AlphaFoldDB" id="A0A8J2U0U6"/>
<dbReference type="Gene3D" id="3.40.50.720">
    <property type="entry name" value="NAD(P)-binding Rossmann-like Domain"/>
    <property type="match status" value="2"/>
</dbReference>
<dbReference type="PROSITE" id="PS00671">
    <property type="entry name" value="D_2_HYDROXYACID_DH_3"/>
    <property type="match status" value="1"/>
</dbReference>
<gene>
    <name evidence="7" type="ORF">GCM10011333_31570</name>
</gene>
<comment type="similarity">
    <text evidence="1 4">Belongs to the D-isomer specific 2-hydroxyacid dehydrogenase family.</text>
</comment>
<evidence type="ECO:0000259" key="5">
    <source>
        <dbReference type="Pfam" id="PF00389"/>
    </source>
</evidence>
<dbReference type="GO" id="GO:0051287">
    <property type="term" value="F:NAD binding"/>
    <property type="evidence" value="ECO:0007669"/>
    <property type="project" value="InterPro"/>
</dbReference>
<proteinExistence type="inferred from homology"/>
<dbReference type="InterPro" id="IPR006140">
    <property type="entry name" value="D-isomer_DH_NAD-bd"/>
</dbReference>
<evidence type="ECO:0000256" key="2">
    <source>
        <dbReference type="ARBA" id="ARBA00023002"/>
    </source>
</evidence>
<evidence type="ECO:0000256" key="1">
    <source>
        <dbReference type="ARBA" id="ARBA00005854"/>
    </source>
</evidence>
<dbReference type="InterPro" id="IPR006139">
    <property type="entry name" value="D-isomer_2_OHA_DH_cat_dom"/>
</dbReference>
<keyword evidence="2 4" id="KW-0560">Oxidoreductase</keyword>
<evidence type="ECO:0000256" key="4">
    <source>
        <dbReference type="RuleBase" id="RU003719"/>
    </source>
</evidence>
<dbReference type="PANTHER" id="PTHR42789">
    <property type="entry name" value="D-ISOMER SPECIFIC 2-HYDROXYACID DEHYDROGENASE FAMILY PROTEIN (AFU_ORTHOLOGUE AFUA_6G10090)"/>
    <property type="match status" value="1"/>
</dbReference>
<comment type="caution">
    <text evidence="7">The sequence shown here is derived from an EMBL/GenBank/DDBJ whole genome shotgun (WGS) entry which is preliminary data.</text>
</comment>
<accession>A0A8J2U0U6</accession>
<keyword evidence="8" id="KW-1185">Reference proteome</keyword>
<evidence type="ECO:0000313" key="7">
    <source>
        <dbReference type="EMBL" id="GGA26349.1"/>
    </source>
</evidence>
<evidence type="ECO:0000259" key="6">
    <source>
        <dbReference type="Pfam" id="PF02826"/>
    </source>
</evidence>
<dbReference type="InterPro" id="IPR050857">
    <property type="entry name" value="D-2-hydroxyacid_DH"/>
</dbReference>
<sequence length="318" mass="32516">MRILVTSTSLCRTPEAPALQRLRAAGHEVVLSTAGRPLDGEELIRALRDVDGVIAGVDSYTREVIEASGSLRVISRYGVGTDKIDLAAARERQVAVTVTPGANATAVAELAIGLAFAVARGIPQLDAQVRAGGWPRGQGVELSGRRLGVIGLGAIGRKVAAMGAGLGMTVHGSDPNVPQQTLRAAGIVPGDLDEVVAAADVLSLHIPLTPQTRHLIGAGRIKAMPAGAIIVNTARGGLIDEDAALAALDSGRLHGIGLDAYEVEPPVDSPLVGHPRVVSTPHSGAHTAEAVERMAEGAVTNLLQVLAGEDCPNLVTGG</sequence>
<feature type="domain" description="D-isomer specific 2-hydroxyacid dehydrogenase catalytic" evidence="5">
    <location>
        <begin position="15"/>
        <end position="315"/>
    </location>
</feature>
<dbReference type="PROSITE" id="PS00670">
    <property type="entry name" value="D_2_HYDROXYACID_DH_2"/>
    <property type="match status" value="1"/>
</dbReference>
<dbReference type="RefSeq" id="WP_188551862.1">
    <property type="nucleotide sequence ID" value="NZ_BMFY01000018.1"/>
</dbReference>
<evidence type="ECO:0000313" key="8">
    <source>
        <dbReference type="Proteomes" id="UP000616114"/>
    </source>
</evidence>
<dbReference type="PANTHER" id="PTHR42789:SF1">
    <property type="entry name" value="D-ISOMER SPECIFIC 2-HYDROXYACID DEHYDROGENASE FAMILY PROTEIN (AFU_ORTHOLOGUE AFUA_6G10090)"/>
    <property type="match status" value="1"/>
</dbReference>
<dbReference type="SUPFAM" id="SSF52283">
    <property type="entry name" value="Formate/glycerate dehydrogenase catalytic domain-like"/>
    <property type="match status" value="1"/>
</dbReference>
<dbReference type="EMBL" id="BMFY01000018">
    <property type="protein sequence ID" value="GGA26349.1"/>
    <property type="molecule type" value="Genomic_DNA"/>
</dbReference>
<dbReference type="InterPro" id="IPR036291">
    <property type="entry name" value="NAD(P)-bd_dom_sf"/>
</dbReference>
<dbReference type="InterPro" id="IPR029753">
    <property type="entry name" value="D-isomer_DH_CS"/>
</dbReference>
<dbReference type="GO" id="GO:0016616">
    <property type="term" value="F:oxidoreductase activity, acting on the CH-OH group of donors, NAD or NADP as acceptor"/>
    <property type="evidence" value="ECO:0007669"/>
    <property type="project" value="InterPro"/>
</dbReference>
<reference evidence="7" key="1">
    <citation type="journal article" date="2014" name="Int. J. Syst. Evol. Microbiol.">
        <title>Complete genome sequence of Corynebacterium casei LMG S-19264T (=DSM 44701T), isolated from a smear-ripened cheese.</title>
        <authorList>
            <consortium name="US DOE Joint Genome Institute (JGI-PGF)"/>
            <person name="Walter F."/>
            <person name="Albersmeier A."/>
            <person name="Kalinowski J."/>
            <person name="Ruckert C."/>
        </authorList>
    </citation>
    <scope>NUCLEOTIDE SEQUENCE</scope>
    <source>
        <strain evidence="7">CGMCC 1.12785</strain>
    </source>
</reference>
<name>A0A8J2U0U6_9MICO</name>
<dbReference type="SUPFAM" id="SSF51735">
    <property type="entry name" value="NAD(P)-binding Rossmann-fold domains"/>
    <property type="match status" value="1"/>
</dbReference>
<feature type="domain" description="D-isomer specific 2-hydroxyacid dehydrogenase NAD-binding" evidence="6">
    <location>
        <begin position="112"/>
        <end position="284"/>
    </location>
</feature>
<reference evidence="7" key="2">
    <citation type="submission" date="2020-09" db="EMBL/GenBank/DDBJ databases">
        <authorList>
            <person name="Sun Q."/>
            <person name="Zhou Y."/>
        </authorList>
    </citation>
    <scope>NUCLEOTIDE SEQUENCE</scope>
    <source>
        <strain evidence="7">CGMCC 1.12785</strain>
    </source>
</reference>